<evidence type="ECO:0000313" key="2">
    <source>
        <dbReference type="Proteomes" id="UP000243217"/>
    </source>
</evidence>
<accession>A0A1W0A1R1</accession>
<proteinExistence type="predicted"/>
<name>A0A1W0A1R1_9STRA</name>
<evidence type="ECO:0000313" key="1">
    <source>
        <dbReference type="EMBL" id="OQS04197.1"/>
    </source>
</evidence>
<gene>
    <name evidence="1" type="ORF">THRCLA_20944</name>
</gene>
<organism evidence="1 2">
    <name type="scientific">Thraustotheca clavata</name>
    <dbReference type="NCBI Taxonomy" id="74557"/>
    <lineage>
        <taxon>Eukaryota</taxon>
        <taxon>Sar</taxon>
        <taxon>Stramenopiles</taxon>
        <taxon>Oomycota</taxon>
        <taxon>Saprolegniomycetes</taxon>
        <taxon>Saprolegniales</taxon>
        <taxon>Achlyaceae</taxon>
        <taxon>Thraustotheca</taxon>
    </lineage>
</organism>
<dbReference type="AlphaFoldDB" id="A0A1W0A1R1"/>
<sequence>MMVCSAEYGQYNTAYRKREARFSRYSEYREECITEYYRQECLMAFYRLESEDTRPIKKRKRRCVTFAEHHEIVGIADADVDRSPVPTASITREEMKLLLEERVFPKYNHP</sequence>
<dbReference type="Proteomes" id="UP000243217">
    <property type="component" value="Unassembled WGS sequence"/>
</dbReference>
<dbReference type="OrthoDB" id="151486at2759"/>
<keyword evidence="2" id="KW-1185">Reference proteome</keyword>
<comment type="caution">
    <text evidence="1">The sequence shown here is derived from an EMBL/GenBank/DDBJ whole genome shotgun (WGS) entry which is preliminary data.</text>
</comment>
<reference evidence="1 2" key="1">
    <citation type="journal article" date="2014" name="Genome Biol. Evol.">
        <title>The secreted proteins of Achlya hypogyna and Thraustotheca clavata identify the ancestral oomycete secretome and reveal gene acquisitions by horizontal gene transfer.</title>
        <authorList>
            <person name="Misner I."/>
            <person name="Blouin N."/>
            <person name="Leonard G."/>
            <person name="Richards T.A."/>
            <person name="Lane C.E."/>
        </authorList>
    </citation>
    <scope>NUCLEOTIDE SEQUENCE [LARGE SCALE GENOMIC DNA]</scope>
    <source>
        <strain evidence="1 2">ATCC 34112</strain>
    </source>
</reference>
<dbReference type="EMBL" id="JNBS01000664">
    <property type="protein sequence ID" value="OQS04197.1"/>
    <property type="molecule type" value="Genomic_DNA"/>
</dbReference>
<protein>
    <submittedName>
        <fullName evidence="1">Uncharacterized protein</fullName>
    </submittedName>
</protein>